<dbReference type="InterPro" id="IPR013087">
    <property type="entry name" value="Znf_C2H2_type"/>
</dbReference>
<dbReference type="InterPro" id="IPR036236">
    <property type="entry name" value="Znf_C2H2_sf"/>
</dbReference>
<gene>
    <name evidence="3" type="ORF">FloV-SA2_00003</name>
</gene>
<keyword evidence="1" id="KW-0863">Zinc-finger</keyword>
<organism evidence="3">
    <name type="scientific">Florenciella sp. virus SA2</name>
    <dbReference type="NCBI Taxonomy" id="3240092"/>
    <lineage>
        <taxon>Viruses</taxon>
    </lineage>
</organism>
<evidence type="ECO:0000313" key="3">
    <source>
        <dbReference type="EMBL" id="XDO01829.1"/>
    </source>
</evidence>
<name>A0AB39J685_9VIRU</name>
<dbReference type="PROSITE" id="PS50157">
    <property type="entry name" value="ZINC_FINGER_C2H2_2"/>
    <property type="match status" value="1"/>
</dbReference>
<evidence type="ECO:0000256" key="1">
    <source>
        <dbReference type="PROSITE-ProRule" id="PRU00042"/>
    </source>
</evidence>
<dbReference type="EMBL" id="PP542043">
    <property type="protein sequence ID" value="XDO01829.1"/>
    <property type="molecule type" value="Genomic_DNA"/>
</dbReference>
<protein>
    <recommendedName>
        <fullName evidence="2">C2H2-type domain-containing protein</fullName>
    </recommendedName>
</protein>
<proteinExistence type="predicted"/>
<sequence>MSKYYCFVCNYDAKQKSNYDKHLKTNKHKKVVKSSEHLVNNSEHLVNISEHFSEHLVNINNSVIECGLKKVVNDSPSHDTSNNEKSSYKCKYCNKSFTTKTSKYRHIRTVCKKSKDEDVNYIVELLNKKTNVLKDVDNNVSTNLERKIEKMDSQINKMMKKLQITNINNTNTIIQNFHVNDYNNPDLSHLSFFHYNKALSENNFCVAEIIKMIYFNENKPENMSIYIPYLKDKYVCLVKDGTWTTKNAKDVIPSFNEYNYYILQEWYENNKDKLPDKLKDAFNKFEKNFYQENMQENAFKLLKELLYDFREYPKKNRKQLT</sequence>
<evidence type="ECO:0000259" key="2">
    <source>
        <dbReference type="PROSITE" id="PS50157"/>
    </source>
</evidence>
<dbReference type="SMART" id="SM00355">
    <property type="entry name" value="ZnF_C2H2"/>
    <property type="match status" value="2"/>
</dbReference>
<dbReference type="GO" id="GO:0008270">
    <property type="term" value="F:zinc ion binding"/>
    <property type="evidence" value="ECO:0007669"/>
    <property type="project" value="UniProtKB-KW"/>
</dbReference>
<reference evidence="3" key="1">
    <citation type="submission" date="2024-03" db="EMBL/GenBank/DDBJ databases">
        <title>Eukaryotic viruses encode the ribosomal protein eL40.</title>
        <authorList>
            <person name="Thomy J."/>
            <person name="Schvarcz C.R."/>
            <person name="McBeain K.A."/>
            <person name="Edwards K.F."/>
            <person name="Steward G.F."/>
        </authorList>
    </citation>
    <scope>NUCLEOTIDE SEQUENCE</scope>
    <source>
        <strain evidence="3">FloV-SA2</strain>
    </source>
</reference>
<keyword evidence="1" id="KW-0862">Zinc</keyword>
<keyword evidence="1" id="KW-0479">Metal-binding</keyword>
<accession>A0AB39J685</accession>
<dbReference type="SUPFAM" id="SSF57667">
    <property type="entry name" value="beta-beta-alpha zinc fingers"/>
    <property type="match status" value="2"/>
</dbReference>
<feature type="domain" description="C2H2-type" evidence="2">
    <location>
        <begin position="88"/>
        <end position="116"/>
    </location>
</feature>